<feature type="signal peptide" evidence="1">
    <location>
        <begin position="1"/>
        <end position="19"/>
    </location>
</feature>
<sequence length="189" mass="20120">MQFSTIALLLAALIAPSAAEYVCHSDASFNSDVDTMPSAAAQKYLGSALVDAFNEAYAGVDGVTMDYDDVEEFETDPSVSAAVLLRGGANLERRNRGRSGRRRSRSTGGYNCNLCKTYDDDATASLSGIDFGVALLSSKEHVAWEKLFCAKGSANAEFTSMTDCKIDLSNCHDDEDVSGIPSIPYASAN</sequence>
<dbReference type="InParanoid" id="A0A1E7FLI5"/>
<keyword evidence="3" id="KW-1185">Reference proteome</keyword>
<dbReference type="AlphaFoldDB" id="A0A1E7FLI5"/>
<evidence type="ECO:0000256" key="1">
    <source>
        <dbReference type="SAM" id="SignalP"/>
    </source>
</evidence>
<accession>A0A1E7FLI5</accession>
<dbReference type="Proteomes" id="UP000095751">
    <property type="component" value="Unassembled WGS sequence"/>
</dbReference>
<name>A0A1E7FLI5_9STRA</name>
<reference evidence="2 3" key="1">
    <citation type="submission" date="2016-09" db="EMBL/GenBank/DDBJ databases">
        <title>Extensive genetic diversity and differential bi-allelic expression allows diatom success in the polar Southern Ocean.</title>
        <authorList>
            <consortium name="DOE Joint Genome Institute"/>
            <person name="Mock T."/>
            <person name="Otillar R.P."/>
            <person name="Strauss J."/>
            <person name="Dupont C."/>
            <person name="Frickenhaus S."/>
            <person name="Maumus F."/>
            <person name="Mcmullan M."/>
            <person name="Sanges R."/>
            <person name="Schmutz J."/>
            <person name="Toseland A."/>
            <person name="Valas R."/>
            <person name="Veluchamy A."/>
            <person name="Ward B.J."/>
            <person name="Allen A."/>
            <person name="Barry K."/>
            <person name="Falciatore A."/>
            <person name="Ferrante M."/>
            <person name="Fortunato A.E."/>
            <person name="Gloeckner G."/>
            <person name="Gruber A."/>
            <person name="Hipkin R."/>
            <person name="Janech M."/>
            <person name="Kroth P."/>
            <person name="Leese F."/>
            <person name="Lindquist E."/>
            <person name="Lyon B.R."/>
            <person name="Martin J."/>
            <person name="Mayer C."/>
            <person name="Parker M."/>
            <person name="Quesneville H."/>
            <person name="Raymond J."/>
            <person name="Uhlig C."/>
            <person name="Valentin K.U."/>
            <person name="Worden A.Z."/>
            <person name="Armbrust E.V."/>
            <person name="Bowler C."/>
            <person name="Green B."/>
            <person name="Moulton V."/>
            <person name="Van Oosterhout C."/>
            <person name="Grigoriev I."/>
        </authorList>
    </citation>
    <scope>NUCLEOTIDE SEQUENCE [LARGE SCALE GENOMIC DNA]</scope>
    <source>
        <strain evidence="2 3">CCMP1102</strain>
    </source>
</reference>
<evidence type="ECO:0000313" key="2">
    <source>
        <dbReference type="EMBL" id="OEU19021.1"/>
    </source>
</evidence>
<proteinExistence type="predicted"/>
<gene>
    <name evidence="2" type="ORF">FRACYDRAFT_268538</name>
</gene>
<evidence type="ECO:0000313" key="3">
    <source>
        <dbReference type="Proteomes" id="UP000095751"/>
    </source>
</evidence>
<protein>
    <submittedName>
        <fullName evidence="2">Uncharacterized protein</fullName>
    </submittedName>
</protein>
<feature type="chain" id="PRO_5009193282" evidence="1">
    <location>
        <begin position="20"/>
        <end position="189"/>
    </location>
</feature>
<keyword evidence="1" id="KW-0732">Signal</keyword>
<dbReference type="EMBL" id="KV784356">
    <property type="protein sequence ID" value="OEU19021.1"/>
    <property type="molecule type" value="Genomic_DNA"/>
</dbReference>
<dbReference type="KEGG" id="fcy:FRACYDRAFT_268538"/>
<organism evidence="2 3">
    <name type="scientific">Fragilariopsis cylindrus CCMP1102</name>
    <dbReference type="NCBI Taxonomy" id="635003"/>
    <lineage>
        <taxon>Eukaryota</taxon>
        <taxon>Sar</taxon>
        <taxon>Stramenopiles</taxon>
        <taxon>Ochrophyta</taxon>
        <taxon>Bacillariophyta</taxon>
        <taxon>Bacillariophyceae</taxon>
        <taxon>Bacillariophycidae</taxon>
        <taxon>Bacillariales</taxon>
        <taxon>Bacillariaceae</taxon>
        <taxon>Fragilariopsis</taxon>
    </lineage>
</organism>